<organism evidence="2 3">
    <name type="scientific">Aureitalea marina</name>
    <dbReference type="NCBI Taxonomy" id="930804"/>
    <lineage>
        <taxon>Bacteria</taxon>
        <taxon>Pseudomonadati</taxon>
        <taxon>Bacteroidota</taxon>
        <taxon>Flavobacteriia</taxon>
        <taxon>Flavobacteriales</taxon>
        <taxon>Flavobacteriaceae</taxon>
        <taxon>Aureitalea</taxon>
    </lineage>
</organism>
<keyword evidence="3" id="KW-1185">Reference proteome</keyword>
<dbReference type="Proteomes" id="UP000239800">
    <property type="component" value="Unassembled WGS sequence"/>
</dbReference>
<evidence type="ECO:0000313" key="3">
    <source>
        <dbReference type="Proteomes" id="UP000239800"/>
    </source>
</evidence>
<dbReference type="OrthoDB" id="1151440at2"/>
<proteinExistence type="predicted"/>
<dbReference type="AlphaFoldDB" id="A0A2S7KPB2"/>
<keyword evidence="1" id="KW-0812">Transmembrane</keyword>
<reference evidence="2 3" key="1">
    <citation type="submission" date="2016-11" db="EMBL/GenBank/DDBJ databases">
        <title>Trade-off between light-utilization and light-protection in marine flavobacteria.</title>
        <authorList>
            <person name="Kumagai Y."/>
        </authorList>
    </citation>
    <scope>NUCLEOTIDE SEQUENCE [LARGE SCALE GENOMIC DNA]</scope>
    <source>
        <strain evidence="2 3">NBRC 107741</strain>
    </source>
</reference>
<evidence type="ECO:0000313" key="2">
    <source>
        <dbReference type="EMBL" id="PQB04403.1"/>
    </source>
</evidence>
<accession>A0A2S7KPB2</accession>
<comment type="caution">
    <text evidence="2">The sequence shown here is derived from an EMBL/GenBank/DDBJ whole genome shotgun (WGS) entry which is preliminary data.</text>
</comment>
<keyword evidence="1" id="KW-1133">Transmembrane helix</keyword>
<dbReference type="EMBL" id="MQUB01000001">
    <property type="protein sequence ID" value="PQB04403.1"/>
    <property type="molecule type" value="Genomic_DNA"/>
</dbReference>
<keyword evidence="1" id="KW-0472">Membrane</keyword>
<sequence length="60" mass="6738">MSRIMQLNLIIILLILTAVSMIYLGYKADIYPPKLTGVGFLFVAWAIQVIKNKLESGLNK</sequence>
<protein>
    <submittedName>
        <fullName evidence="2">Uncharacterized protein</fullName>
    </submittedName>
</protein>
<evidence type="ECO:0000256" key="1">
    <source>
        <dbReference type="SAM" id="Phobius"/>
    </source>
</evidence>
<name>A0A2S7KPB2_9FLAO</name>
<feature type="transmembrane region" description="Helical" evidence="1">
    <location>
        <begin position="7"/>
        <end position="26"/>
    </location>
</feature>
<gene>
    <name evidence="2" type="ORF">BST85_05450</name>
</gene>
<dbReference type="RefSeq" id="WP_104812329.1">
    <property type="nucleotide sequence ID" value="NZ_MQUB01000001.1"/>
</dbReference>